<keyword evidence="1" id="KW-1133">Transmembrane helix</keyword>
<sequence length="95" mass="11164">MSWSVLGIFVLFVTWGFTKSISLGFVILLGCCALYIAFGFIKNYSKRLNQPKYIRQTPRQEFLSKEWKRLENLRKSGLLTEDEFTVQSRLLTYND</sequence>
<comment type="caution">
    <text evidence="2">The sequence shown here is derived from an EMBL/GenBank/DDBJ whole genome shotgun (WGS) entry which is preliminary data.</text>
</comment>
<protein>
    <recommendedName>
        <fullName evidence="4">SHOCT domain-containing protein</fullName>
    </recommendedName>
</protein>
<evidence type="ECO:0000256" key="1">
    <source>
        <dbReference type="SAM" id="Phobius"/>
    </source>
</evidence>
<organism evidence="2 3">
    <name type="scientific">Sporosarcina aquimarina</name>
    <dbReference type="NCBI Taxonomy" id="114975"/>
    <lineage>
        <taxon>Bacteria</taxon>
        <taxon>Bacillati</taxon>
        <taxon>Bacillota</taxon>
        <taxon>Bacilli</taxon>
        <taxon>Bacillales</taxon>
        <taxon>Caryophanaceae</taxon>
        <taxon>Sporosarcina</taxon>
    </lineage>
</organism>
<keyword evidence="1" id="KW-0472">Membrane</keyword>
<feature type="transmembrane region" description="Helical" evidence="1">
    <location>
        <begin position="20"/>
        <end position="41"/>
    </location>
</feature>
<dbReference type="Proteomes" id="UP001280629">
    <property type="component" value="Unassembled WGS sequence"/>
</dbReference>
<dbReference type="RefSeq" id="WP_317933998.1">
    <property type="nucleotide sequence ID" value="NZ_JAUBDH010000001.1"/>
</dbReference>
<evidence type="ECO:0000313" key="2">
    <source>
        <dbReference type="EMBL" id="MDW0108759.1"/>
    </source>
</evidence>
<evidence type="ECO:0008006" key="4">
    <source>
        <dbReference type="Google" id="ProtNLM"/>
    </source>
</evidence>
<accession>A0ABU4FVM9</accession>
<proteinExistence type="predicted"/>
<keyword evidence="3" id="KW-1185">Reference proteome</keyword>
<dbReference type="EMBL" id="JAUBDH010000001">
    <property type="protein sequence ID" value="MDW0108759.1"/>
    <property type="molecule type" value="Genomic_DNA"/>
</dbReference>
<name>A0ABU4FVM9_9BACL</name>
<keyword evidence="1" id="KW-0812">Transmembrane</keyword>
<evidence type="ECO:0000313" key="3">
    <source>
        <dbReference type="Proteomes" id="UP001280629"/>
    </source>
</evidence>
<reference evidence="2 3" key="1">
    <citation type="submission" date="2023-06" db="EMBL/GenBank/DDBJ databases">
        <title>Sporosarcina sp. nov., isolated from Korean traditional fermented seafood 'Jeotgal'.</title>
        <authorList>
            <person name="Yang A.-I."/>
            <person name="Shin N.-R."/>
        </authorList>
    </citation>
    <scope>NUCLEOTIDE SEQUENCE [LARGE SCALE GENOMIC DNA]</scope>
    <source>
        <strain evidence="2 3">KCTC3840</strain>
    </source>
</reference>
<gene>
    <name evidence="2" type="ORF">QT716_01710</name>
</gene>